<protein>
    <submittedName>
        <fullName evidence="2">Uncharacterized protein</fullName>
    </submittedName>
</protein>
<keyword evidence="3" id="KW-1185">Reference proteome</keyword>
<evidence type="ECO:0000256" key="1">
    <source>
        <dbReference type="SAM" id="MobiDB-lite"/>
    </source>
</evidence>
<sequence length="122" mass="12834">MGPPVVGVVTVAPAEVSVAREGVEVVDDHGGRGVAVACALLGRSRDDQEVPDGRERDLLERQPQMGLLPGQLLQQGQRLVEIVGPEACVGLEDGHDGAPVVSRGYGETVGRRGADGEERTFR</sequence>
<dbReference type="AlphaFoldDB" id="A0A1E7LU98"/>
<organism evidence="2 3">
    <name type="scientific">Streptomyces nanshensis</name>
    <dbReference type="NCBI Taxonomy" id="518642"/>
    <lineage>
        <taxon>Bacteria</taxon>
        <taxon>Bacillati</taxon>
        <taxon>Actinomycetota</taxon>
        <taxon>Actinomycetes</taxon>
        <taxon>Kitasatosporales</taxon>
        <taxon>Streptomycetaceae</taxon>
        <taxon>Streptomyces</taxon>
    </lineage>
</organism>
<comment type="caution">
    <text evidence="2">The sequence shown here is derived from an EMBL/GenBank/DDBJ whole genome shotgun (WGS) entry which is preliminary data.</text>
</comment>
<evidence type="ECO:0000313" key="3">
    <source>
        <dbReference type="Proteomes" id="UP000175971"/>
    </source>
</evidence>
<accession>A0A1E7LU98</accession>
<evidence type="ECO:0000313" key="2">
    <source>
        <dbReference type="EMBL" id="OEV19795.1"/>
    </source>
</evidence>
<feature type="region of interest" description="Disordered" evidence="1">
    <location>
        <begin position="91"/>
        <end position="122"/>
    </location>
</feature>
<gene>
    <name evidence="2" type="ORF">AN221_15445</name>
</gene>
<feature type="compositionally biased region" description="Basic and acidic residues" evidence="1">
    <location>
        <begin position="109"/>
        <end position="122"/>
    </location>
</feature>
<dbReference type="Proteomes" id="UP000175971">
    <property type="component" value="Unassembled WGS sequence"/>
</dbReference>
<name>A0A1E7LU98_9ACTN</name>
<dbReference type="EMBL" id="LJGZ01000056">
    <property type="protein sequence ID" value="OEV19795.1"/>
    <property type="molecule type" value="Genomic_DNA"/>
</dbReference>
<proteinExistence type="predicted"/>
<reference evidence="2 3" key="1">
    <citation type="journal article" date="2016" name="Front. Microbiol.">
        <title>Comparative Genomics Analysis of Streptomyces Species Reveals Their Adaptation to the Marine Environment and Their Diversity at the Genomic Level.</title>
        <authorList>
            <person name="Tian X."/>
            <person name="Zhang Z."/>
            <person name="Yang T."/>
            <person name="Chen M."/>
            <person name="Li J."/>
            <person name="Chen F."/>
            <person name="Yang J."/>
            <person name="Li W."/>
            <person name="Zhang B."/>
            <person name="Zhang Z."/>
            <person name="Wu J."/>
            <person name="Zhang C."/>
            <person name="Long L."/>
            <person name="Xiao J."/>
        </authorList>
    </citation>
    <scope>NUCLEOTIDE SEQUENCE [LARGE SCALE GENOMIC DNA]</scope>
    <source>
        <strain evidence="2 3">SCSIO M10372</strain>
    </source>
</reference>